<comment type="caution">
    <text evidence="10">The sequence shown here is derived from an EMBL/GenBank/DDBJ whole genome shotgun (WGS) entry which is preliminary data.</text>
</comment>
<keyword evidence="1 6" id="KW-0963">Cytoplasm</keyword>
<evidence type="ECO:0000256" key="2">
    <source>
        <dbReference type="ARBA" id="ARBA00022723"/>
    </source>
</evidence>
<dbReference type="GO" id="GO:0003924">
    <property type="term" value="F:GTPase activity"/>
    <property type="evidence" value="ECO:0007669"/>
    <property type="project" value="UniProtKB-UniRule"/>
</dbReference>
<evidence type="ECO:0000259" key="9">
    <source>
        <dbReference type="PROSITE" id="PS51705"/>
    </source>
</evidence>
<keyword evidence="5 6" id="KW-0342">GTP-binding</keyword>
<dbReference type="PIRSF" id="PIRSF006809">
    <property type="entry name" value="GTP-binding_hflX_prd"/>
    <property type="match status" value="1"/>
</dbReference>
<evidence type="ECO:0000313" key="11">
    <source>
        <dbReference type="Proteomes" id="UP000322454"/>
    </source>
</evidence>
<dbReference type="PANTHER" id="PTHR10229">
    <property type="entry name" value="GTP-BINDING PROTEIN HFLX"/>
    <property type="match status" value="1"/>
</dbReference>
<dbReference type="AlphaFoldDB" id="A0A520XCF5"/>
<dbReference type="GO" id="GO:0005525">
    <property type="term" value="F:GTP binding"/>
    <property type="evidence" value="ECO:0007669"/>
    <property type="project" value="UniProtKB-UniRule"/>
</dbReference>
<dbReference type="Pfam" id="PF01926">
    <property type="entry name" value="MMR_HSR1"/>
    <property type="match status" value="1"/>
</dbReference>
<keyword evidence="2 8" id="KW-0479">Metal-binding</keyword>
<evidence type="ECO:0000256" key="8">
    <source>
        <dbReference type="PIRSR" id="PIRSR006809-2"/>
    </source>
</evidence>
<dbReference type="InterPro" id="IPR032305">
    <property type="entry name" value="GTP-bd_M"/>
</dbReference>
<proteinExistence type="inferred from homology"/>
<feature type="binding site" evidence="7">
    <location>
        <begin position="248"/>
        <end position="251"/>
    </location>
    <ligand>
        <name>GTP</name>
        <dbReference type="ChEBI" id="CHEBI:37565"/>
    </ligand>
</feature>
<dbReference type="FunFam" id="3.40.50.11060:FF:000001">
    <property type="entry name" value="GTPase HflX"/>
    <property type="match status" value="1"/>
</dbReference>
<feature type="binding site" evidence="7">
    <location>
        <begin position="200"/>
        <end position="207"/>
    </location>
    <ligand>
        <name>GTP</name>
        <dbReference type="ChEBI" id="CHEBI:37565"/>
    </ligand>
</feature>
<sequence length="369" mass="40993">MTQRALLIGINTDSDIEKSRDSLEELKMLSETAGAENVFSVLKNIKKIDPAYYLSKGMLEDIKDKTVSENADIVIIDASLSPAQERNLSEYFDLNVIDRTRLILDIFAVNARTAESRYQVELAMMNYILPRLKGAGIMLSRTGAGIGTRGPGETKLETDRRKIRLKITHIKEKLKLSEKTRTLHRSKRSRHGFLTAAIVGYTNSGKTTLMKSLTGKGEKGENKLFATLGTKTASIYDDAKKKKVLISDTVGFIQNLPLFLVDSFKATLEETVHADLLLHVIDPLQNSVIDKSGEVIKILDEIGVKDKTILTVINKTDLIGEEQADFLKNKFETVTGGSVIAVSAKTGKNIDLLKEKIFDLLNMEQYNGK</sequence>
<dbReference type="PROSITE" id="PS51705">
    <property type="entry name" value="G_HFLX"/>
    <property type="match status" value="1"/>
</dbReference>
<comment type="similarity">
    <text evidence="6">Belongs to the TRAFAC class OBG-HflX-like GTPase superfamily. HflX GTPase family.</text>
</comment>
<evidence type="ECO:0000256" key="6">
    <source>
        <dbReference type="HAMAP-Rule" id="MF_00900"/>
    </source>
</evidence>
<dbReference type="GO" id="GO:0046872">
    <property type="term" value="F:metal ion binding"/>
    <property type="evidence" value="ECO:0007669"/>
    <property type="project" value="UniProtKB-KW"/>
</dbReference>
<dbReference type="Gene3D" id="3.40.50.300">
    <property type="entry name" value="P-loop containing nucleotide triphosphate hydrolases"/>
    <property type="match status" value="1"/>
</dbReference>
<feature type="domain" description="Hflx-type G" evidence="9">
    <location>
        <begin position="194"/>
        <end position="365"/>
    </location>
</feature>
<keyword evidence="4 8" id="KW-0460">Magnesium</keyword>
<evidence type="ECO:0000256" key="3">
    <source>
        <dbReference type="ARBA" id="ARBA00022741"/>
    </source>
</evidence>
<dbReference type="Proteomes" id="UP000322454">
    <property type="component" value="Unassembled WGS sequence"/>
</dbReference>
<reference evidence="10 11" key="1">
    <citation type="submission" date="2019-01" db="EMBL/GenBank/DDBJ databases">
        <title>Insights into ecological role of a new deltaproteobacterial order Candidatus Sinidesulfobacterales (Sva0485) by metagenomics and metatranscriptomics.</title>
        <authorList>
            <person name="Tan S."/>
            <person name="Liu J."/>
            <person name="Fang Y."/>
            <person name="Hedlund B."/>
            <person name="Lian Z.-H."/>
            <person name="Huang L.-Y."/>
            <person name="Li J.-T."/>
            <person name="Huang L.-N."/>
            <person name="Li W.-J."/>
            <person name="Jiang H.-C."/>
            <person name="Dong H.-L."/>
            <person name="Shu W.-S."/>
        </authorList>
    </citation>
    <scope>NUCLEOTIDE SEQUENCE [LARGE SCALE GENOMIC DNA]</scope>
    <source>
        <strain evidence="10">AP4</strain>
    </source>
</reference>
<dbReference type="HAMAP" id="MF_00900">
    <property type="entry name" value="GTPase_HflX"/>
    <property type="match status" value="1"/>
</dbReference>
<dbReference type="InterPro" id="IPR016496">
    <property type="entry name" value="GTPase_HflX"/>
</dbReference>
<dbReference type="Gene3D" id="6.10.250.2860">
    <property type="match status" value="1"/>
</dbReference>
<dbReference type="PANTHER" id="PTHR10229:SF0">
    <property type="entry name" value="GTP-BINDING PROTEIN 6-RELATED"/>
    <property type="match status" value="1"/>
</dbReference>
<feature type="binding site" evidence="8">
    <location>
        <position position="207"/>
    </location>
    <ligand>
        <name>Mg(2+)</name>
        <dbReference type="ChEBI" id="CHEBI:18420"/>
    </ligand>
</feature>
<dbReference type="SUPFAM" id="SSF52540">
    <property type="entry name" value="P-loop containing nucleoside triphosphate hydrolases"/>
    <property type="match status" value="1"/>
</dbReference>
<feature type="binding site" evidence="7">
    <location>
        <begin position="343"/>
        <end position="345"/>
    </location>
    <ligand>
        <name>GTP</name>
        <dbReference type="ChEBI" id="CHEBI:37565"/>
    </ligand>
</feature>
<dbReference type="Pfam" id="PF13167">
    <property type="entry name" value="GTP-bdg_N"/>
    <property type="match status" value="1"/>
</dbReference>
<keyword evidence="3 6" id="KW-0547">Nucleotide-binding</keyword>
<dbReference type="InterPro" id="IPR006073">
    <property type="entry name" value="GTP-bd"/>
</dbReference>
<comment type="subcellular location">
    <subcellularLocation>
        <location evidence="6">Cytoplasm</location>
    </subcellularLocation>
    <text evidence="6">May associate with membranes.</text>
</comment>
<dbReference type="NCBIfam" id="TIGR03156">
    <property type="entry name" value="GTP_HflX"/>
    <property type="match status" value="1"/>
</dbReference>
<feature type="binding site" evidence="7">
    <location>
        <begin position="314"/>
        <end position="317"/>
    </location>
    <ligand>
        <name>GTP</name>
        <dbReference type="ChEBI" id="CHEBI:37565"/>
    </ligand>
</feature>
<dbReference type="InterPro" id="IPR042108">
    <property type="entry name" value="GTPase_HflX_N_sf"/>
</dbReference>
<comment type="cofactor">
    <cofactor evidence="8">
        <name>Mg(2+)</name>
        <dbReference type="ChEBI" id="CHEBI:18420"/>
    </cofactor>
</comment>
<dbReference type="CDD" id="cd01878">
    <property type="entry name" value="HflX"/>
    <property type="match status" value="1"/>
</dbReference>
<dbReference type="InterPro" id="IPR027417">
    <property type="entry name" value="P-loop_NTPase"/>
</dbReference>
<organism evidence="10 11">
    <name type="scientific">Candidatus Acidulodesulfobacterium acidiphilum</name>
    <dbReference type="NCBI Taxonomy" id="2597224"/>
    <lineage>
        <taxon>Bacteria</taxon>
        <taxon>Deltaproteobacteria</taxon>
        <taxon>Candidatus Acidulodesulfobacterales</taxon>
        <taxon>Candidatus Acidulodesulfobacterium</taxon>
    </lineage>
</organism>
<evidence type="ECO:0000313" key="10">
    <source>
        <dbReference type="EMBL" id="RZV38846.1"/>
    </source>
</evidence>
<comment type="function">
    <text evidence="6">GTPase that associates with the 50S ribosomal subunit and may have a role during protein synthesis or ribosome biogenesis.</text>
</comment>
<gene>
    <name evidence="6 10" type="primary">hflX</name>
    <name evidence="10" type="ORF">EVJ48_06130</name>
</gene>
<feature type="binding site" evidence="8">
    <location>
        <position position="227"/>
    </location>
    <ligand>
        <name>Mg(2+)</name>
        <dbReference type="ChEBI" id="CHEBI:18420"/>
    </ligand>
</feature>
<evidence type="ECO:0000256" key="1">
    <source>
        <dbReference type="ARBA" id="ARBA00022490"/>
    </source>
</evidence>
<dbReference type="GO" id="GO:0005737">
    <property type="term" value="C:cytoplasm"/>
    <property type="evidence" value="ECO:0007669"/>
    <property type="project" value="UniProtKB-SubCell"/>
</dbReference>
<dbReference type="EMBL" id="SHMQ01000014">
    <property type="protein sequence ID" value="RZV38846.1"/>
    <property type="molecule type" value="Genomic_DNA"/>
</dbReference>
<name>A0A520XCF5_9DELT</name>
<comment type="subunit">
    <text evidence="6">Monomer. Associates with the 50S ribosomal subunit.</text>
</comment>
<dbReference type="Gene3D" id="3.40.50.11060">
    <property type="entry name" value="GTPase HflX, N-terminal domain"/>
    <property type="match status" value="1"/>
</dbReference>
<dbReference type="GO" id="GO:0043022">
    <property type="term" value="F:ribosome binding"/>
    <property type="evidence" value="ECO:0007669"/>
    <property type="project" value="TreeGrafter"/>
</dbReference>
<dbReference type="InterPro" id="IPR025121">
    <property type="entry name" value="GTPase_HflX_N"/>
</dbReference>
<dbReference type="InterPro" id="IPR030394">
    <property type="entry name" value="G_HFLX_dom"/>
</dbReference>
<accession>A0A520XCF5</accession>
<protein>
    <recommendedName>
        <fullName evidence="6">GTPase HflX</fullName>
    </recommendedName>
    <alternativeName>
        <fullName evidence="6">GTP-binding protein HflX</fullName>
    </alternativeName>
</protein>
<evidence type="ECO:0000256" key="4">
    <source>
        <dbReference type="ARBA" id="ARBA00022842"/>
    </source>
</evidence>
<evidence type="ECO:0000256" key="5">
    <source>
        <dbReference type="ARBA" id="ARBA00023134"/>
    </source>
</evidence>
<evidence type="ECO:0000256" key="7">
    <source>
        <dbReference type="PIRSR" id="PIRSR006809-1"/>
    </source>
</evidence>
<dbReference type="Pfam" id="PF16360">
    <property type="entry name" value="GTP-bdg_M"/>
    <property type="match status" value="1"/>
</dbReference>